<protein>
    <submittedName>
        <fullName evidence="1">Phage putative head morphogenesis protein, SPP1 gp7 family Mu50B</fullName>
    </submittedName>
</protein>
<accession>A0A380EGA5</accession>
<dbReference type="AlphaFoldDB" id="A0A380EGA5"/>
<dbReference type="EMBL" id="UHBY01000003">
    <property type="protein sequence ID" value="SUL34224.1"/>
    <property type="molecule type" value="Genomic_DNA"/>
</dbReference>
<organism evidence="1 2">
    <name type="scientific">Staphylococcus aureus</name>
    <dbReference type="NCBI Taxonomy" id="1280"/>
    <lineage>
        <taxon>Bacteria</taxon>
        <taxon>Bacillati</taxon>
        <taxon>Bacillota</taxon>
        <taxon>Bacilli</taxon>
        <taxon>Bacillales</taxon>
        <taxon>Staphylococcaceae</taxon>
        <taxon>Staphylococcus</taxon>
    </lineage>
</organism>
<sequence>MPNKNTQEYWEERGRKAIENELKRDKSKAEEIERILNMMIKRIEKEINAFIVKYGDFAGVTLQEAKKIIDEFGCKKHFKKKQKDWSKTRTLAIEQMKN</sequence>
<proteinExistence type="predicted"/>
<reference evidence="1 2" key="1">
    <citation type="submission" date="2018-06" db="EMBL/GenBank/DDBJ databases">
        <authorList>
            <consortium name="Pathogen Informatics"/>
            <person name="Doyle S."/>
        </authorList>
    </citation>
    <scope>NUCLEOTIDE SEQUENCE [LARGE SCALE GENOMIC DNA]</scope>
    <source>
        <strain evidence="1 2">NCTC10702</strain>
    </source>
</reference>
<evidence type="ECO:0000313" key="1">
    <source>
        <dbReference type="EMBL" id="SUL34224.1"/>
    </source>
</evidence>
<gene>
    <name evidence="1" type="ORF">NCTC10702_01746</name>
</gene>
<evidence type="ECO:0000313" key="2">
    <source>
        <dbReference type="Proteomes" id="UP000254116"/>
    </source>
</evidence>
<name>A0A380EGA5_STAAU</name>
<dbReference type="Proteomes" id="UP000254116">
    <property type="component" value="Unassembled WGS sequence"/>
</dbReference>